<proteinExistence type="inferred from homology"/>
<feature type="region of interest" description="Disordered" evidence="14">
    <location>
        <begin position="218"/>
        <end position="261"/>
    </location>
</feature>
<evidence type="ECO:0000256" key="11">
    <source>
        <dbReference type="ARBA" id="ARBA00068630"/>
    </source>
</evidence>
<dbReference type="PANTHER" id="PTHR13483">
    <property type="entry name" value="BOX C_D SNORNA PROTEIN 1-RELATED"/>
    <property type="match status" value="1"/>
</dbReference>
<keyword evidence="2" id="KW-0690">Ribosome biogenesis</keyword>
<feature type="compositionally biased region" description="Polar residues" evidence="14">
    <location>
        <begin position="247"/>
        <end position="258"/>
    </location>
</feature>
<name>A0A2S4L4R9_9HYPO</name>
<sequence>MADPLLTSLCSICHVSAPKYKCPRCSIQTCSVACIMKHKAWSECSGERDPTTYIPRSQLCTVSGVNHDYNFLHSLGMSVERAERVLVGDKGLVQGDELRPQTVQQVKWTTGRDGRKRKVMVTRVLNKAKGRKFERFLAQRLRQLNVEMVCAPVGMERQKENSTTFNHRSRGINWQVEWLVFNGKSPGSDSNEQTTTRTLSKMLEDVPLHQAYRPIHEEKLRAESGQQKKPQKGGRAAESQRHLDSKWNFSADSTQDPSTGHWISYTGTDVGEGWPGEMDKAQRQEFQFFLGGPPARSDLPTKVTALDSGDCLRDVLANTRVREFPTLYVLRTSEMLPAGFVLAPKETIPPPQGAKRKGGSEAGDKKGRQSAKRRRQDGDGLEEGEVGSDDGEGHGDDVDEDGSKGVVGMEEGEEVAEESWGKEEDDDDDDSTSSSGSDVESD</sequence>
<gene>
    <name evidence="16" type="ORF">TPAR_02409</name>
</gene>
<feature type="compositionally biased region" description="Acidic residues" evidence="14">
    <location>
        <begin position="410"/>
        <end position="431"/>
    </location>
</feature>
<keyword evidence="1" id="KW-1017">Isopeptide bond</keyword>
<evidence type="ECO:0000256" key="5">
    <source>
        <dbReference type="ARBA" id="ARBA00022771"/>
    </source>
</evidence>
<feature type="region of interest" description="Disordered" evidence="14">
    <location>
        <begin position="343"/>
        <end position="442"/>
    </location>
</feature>
<dbReference type="CDD" id="cd23023">
    <property type="entry name" value="zf-HIT_BCD1"/>
    <property type="match status" value="1"/>
</dbReference>
<dbReference type="PANTHER" id="PTHR13483:SF11">
    <property type="entry name" value="ZINC FINGER HIT DOMAIN-CONTAINING PROTEIN 3"/>
    <property type="match status" value="1"/>
</dbReference>
<feature type="domain" description="HIT-type" evidence="15">
    <location>
        <begin position="10"/>
        <end position="44"/>
    </location>
</feature>
<dbReference type="GO" id="GO:0008270">
    <property type="term" value="F:zinc ion binding"/>
    <property type="evidence" value="ECO:0007669"/>
    <property type="project" value="UniProtKB-UniRule"/>
</dbReference>
<evidence type="ECO:0000256" key="9">
    <source>
        <dbReference type="ARBA" id="ARBA00049654"/>
    </source>
</evidence>
<comment type="subunit">
    <text evidence="10">Interacts with FBL, SNU13, NOP58, NUFIP1, RUVBL1, RUVBL2 and TAF9. Interacts (via HIT-type zinc finger) with the RUVBL1/RUVBL2 complex in the presence of ADP.</text>
</comment>
<dbReference type="Gene3D" id="3.30.60.190">
    <property type="match status" value="1"/>
</dbReference>
<dbReference type="GO" id="GO:0000492">
    <property type="term" value="P:box C/D snoRNP assembly"/>
    <property type="evidence" value="ECO:0007669"/>
    <property type="project" value="TreeGrafter"/>
</dbReference>
<evidence type="ECO:0000256" key="4">
    <source>
        <dbReference type="ARBA" id="ARBA00022723"/>
    </source>
</evidence>
<evidence type="ECO:0000256" key="14">
    <source>
        <dbReference type="SAM" id="MobiDB-lite"/>
    </source>
</evidence>
<keyword evidence="7" id="KW-0832">Ubl conjugation</keyword>
<dbReference type="AlphaFoldDB" id="A0A2S4L4R9"/>
<evidence type="ECO:0000256" key="6">
    <source>
        <dbReference type="ARBA" id="ARBA00022833"/>
    </source>
</evidence>
<reference evidence="16 17" key="1">
    <citation type="submission" date="2018-01" db="EMBL/GenBank/DDBJ databases">
        <title>Harnessing the power of phylogenomics to disentangle the directionality and signatures of interkingdom host jumping in the parasitic fungal genus Tolypocladium.</title>
        <authorList>
            <person name="Quandt C.A."/>
            <person name="Patterson W."/>
            <person name="Spatafora J.W."/>
        </authorList>
    </citation>
    <scope>NUCLEOTIDE SEQUENCE [LARGE SCALE GENOMIC DNA]</scope>
    <source>
        <strain evidence="16 17">NRBC 100945</strain>
    </source>
</reference>
<dbReference type="PROSITE" id="PS51083">
    <property type="entry name" value="ZF_HIT"/>
    <property type="match status" value="1"/>
</dbReference>
<dbReference type="GO" id="GO:0070761">
    <property type="term" value="C:pre-snoRNP complex"/>
    <property type="evidence" value="ECO:0007669"/>
    <property type="project" value="TreeGrafter"/>
</dbReference>
<keyword evidence="3" id="KW-0597">Phosphoprotein</keyword>
<evidence type="ECO:0000256" key="12">
    <source>
        <dbReference type="ARBA" id="ARBA00077531"/>
    </source>
</evidence>
<keyword evidence="5 13" id="KW-0863">Zinc-finger</keyword>
<dbReference type="EMBL" id="PKSG01000252">
    <property type="protein sequence ID" value="POR37407.1"/>
    <property type="molecule type" value="Genomic_DNA"/>
</dbReference>
<comment type="function">
    <text evidence="8">Required for box C/D snoRNAs accumulation involved in snoRNA processing, snoRNA transport to the nucleolus and ribosome biogenesis.</text>
</comment>
<comment type="caution">
    <text evidence="16">The sequence shown here is derived from an EMBL/GenBank/DDBJ whole genome shotgun (WGS) entry which is preliminary data.</text>
</comment>
<dbReference type="Pfam" id="PF04438">
    <property type="entry name" value="zf-HIT"/>
    <property type="match status" value="1"/>
</dbReference>
<dbReference type="STRING" id="94208.A0A2S4L4R9"/>
<dbReference type="InterPro" id="IPR057721">
    <property type="entry name" value="BCD1_alpha/beta"/>
</dbReference>
<organism evidence="16 17">
    <name type="scientific">Tolypocladium paradoxum</name>
    <dbReference type="NCBI Taxonomy" id="94208"/>
    <lineage>
        <taxon>Eukaryota</taxon>
        <taxon>Fungi</taxon>
        <taxon>Dikarya</taxon>
        <taxon>Ascomycota</taxon>
        <taxon>Pezizomycotina</taxon>
        <taxon>Sordariomycetes</taxon>
        <taxon>Hypocreomycetidae</taxon>
        <taxon>Hypocreales</taxon>
        <taxon>Ophiocordycipitaceae</taxon>
        <taxon>Tolypocladium</taxon>
    </lineage>
</organism>
<evidence type="ECO:0000313" key="16">
    <source>
        <dbReference type="EMBL" id="POR37407.1"/>
    </source>
</evidence>
<dbReference type="SUPFAM" id="SSF144232">
    <property type="entry name" value="HIT/MYND zinc finger-like"/>
    <property type="match status" value="1"/>
</dbReference>
<evidence type="ECO:0000259" key="15">
    <source>
        <dbReference type="PROSITE" id="PS51083"/>
    </source>
</evidence>
<feature type="compositionally biased region" description="Acidic residues" evidence="14">
    <location>
        <begin position="379"/>
        <end position="390"/>
    </location>
</feature>
<evidence type="ECO:0000256" key="10">
    <source>
        <dbReference type="ARBA" id="ARBA00061949"/>
    </source>
</evidence>
<dbReference type="InterPro" id="IPR051639">
    <property type="entry name" value="BCD1"/>
</dbReference>
<comment type="similarity">
    <text evidence="9">Belongs to the BCD1 family.</text>
</comment>
<dbReference type="GO" id="GO:0000463">
    <property type="term" value="P:maturation of LSU-rRNA from tricistronic rRNA transcript (SSU-rRNA, 5.8S rRNA, LSU-rRNA)"/>
    <property type="evidence" value="ECO:0007669"/>
    <property type="project" value="TreeGrafter"/>
</dbReference>
<protein>
    <recommendedName>
        <fullName evidence="11">Box C/D snoRNA protein 1</fullName>
    </recommendedName>
    <alternativeName>
        <fullName evidence="12">Zinc finger HIT domain-containing protein 6</fullName>
    </alternativeName>
</protein>
<evidence type="ECO:0000256" key="1">
    <source>
        <dbReference type="ARBA" id="ARBA00022499"/>
    </source>
</evidence>
<feature type="compositionally biased region" description="Basic and acidic residues" evidence="14">
    <location>
        <begin position="358"/>
        <end position="367"/>
    </location>
</feature>
<keyword evidence="6" id="KW-0862">Zinc</keyword>
<evidence type="ECO:0000313" key="17">
    <source>
        <dbReference type="Proteomes" id="UP000237481"/>
    </source>
</evidence>
<keyword evidence="4" id="KW-0479">Metal-binding</keyword>
<dbReference type="InterPro" id="IPR007529">
    <property type="entry name" value="Znf_HIT"/>
</dbReference>
<evidence type="ECO:0000256" key="13">
    <source>
        <dbReference type="PROSITE-ProRule" id="PRU00453"/>
    </source>
</evidence>
<dbReference type="GO" id="GO:0005634">
    <property type="term" value="C:nucleus"/>
    <property type="evidence" value="ECO:0007669"/>
    <property type="project" value="TreeGrafter"/>
</dbReference>
<feature type="compositionally biased region" description="Low complexity" evidence="14">
    <location>
        <begin position="432"/>
        <end position="442"/>
    </location>
</feature>
<dbReference type="FunFam" id="3.30.60.190:FF:000001">
    <property type="entry name" value="box C/D snoRNA protein 1"/>
    <property type="match status" value="1"/>
</dbReference>
<dbReference type="Pfam" id="PF25790">
    <property type="entry name" value="BCD1"/>
    <property type="match status" value="1"/>
</dbReference>
<evidence type="ECO:0000256" key="3">
    <source>
        <dbReference type="ARBA" id="ARBA00022553"/>
    </source>
</evidence>
<evidence type="ECO:0000256" key="7">
    <source>
        <dbReference type="ARBA" id="ARBA00022843"/>
    </source>
</evidence>
<dbReference type="GO" id="GO:0048254">
    <property type="term" value="P:snoRNA localization"/>
    <property type="evidence" value="ECO:0007669"/>
    <property type="project" value="TreeGrafter"/>
</dbReference>
<dbReference type="Proteomes" id="UP000237481">
    <property type="component" value="Unassembled WGS sequence"/>
</dbReference>
<accession>A0A2S4L4R9</accession>
<evidence type="ECO:0000256" key="2">
    <source>
        <dbReference type="ARBA" id="ARBA00022517"/>
    </source>
</evidence>
<dbReference type="OrthoDB" id="272357at2759"/>
<evidence type="ECO:0000256" key="8">
    <source>
        <dbReference type="ARBA" id="ARBA00049598"/>
    </source>
</evidence>
<keyword evidence="17" id="KW-1185">Reference proteome</keyword>